<dbReference type="InterPro" id="IPR025202">
    <property type="entry name" value="PLD-like_dom"/>
</dbReference>
<evidence type="ECO:0000259" key="2">
    <source>
        <dbReference type="PROSITE" id="PS50035"/>
    </source>
</evidence>
<dbReference type="CDD" id="cd09111">
    <property type="entry name" value="PLDc_ymdC_like_1"/>
    <property type="match status" value="1"/>
</dbReference>
<protein>
    <submittedName>
        <fullName evidence="3">Cardiolipin synthase</fullName>
    </submittedName>
</protein>
<dbReference type="PANTHER" id="PTHR21248:SF12">
    <property type="entry name" value="CARDIOLIPIN SYNTHASE C"/>
    <property type="match status" value="1"/>
</dbReference>
<feature type="signal peptide" evidence="1">
    <location>
        <begin position="1"/>
        <end position="34"/>
    </location>
</feature>
<evidence type="ECO:0000313" key="4">
    <source>
        <dbReference type="Proteomes" id="UP000191820"/>
    </source>
</evidence>
<dbReference type="SMART" id="SM00155">
    <property type="entry name" value="PLDc"/>
    <property type="match status" value="2"/>
</dbReference>
<dbReference type="CDD" id="cd09113">
    <property type="entry name" value="PLDc_ymdC_like_2"/>
    <property type="match status" value="1"/>
</dbReference>
<sequence>MKLFNPIKSITPIKHMSLLTLLCGILLLTGCATPNPSVPEGFESQFVKRDYQAQAYLIPAANEAFARRIDLVRKAQSSIDMTYFSWNGDTLGLTLLNELKLAADRGVKVRLTLDDLLVFNEKWLADVDKHPNVQIKIFNPFNSRKMGWVGRAFDFQIHQEVLDNRLHEKYFNVDHQQMILGGRNIGDEYFGYSKEANFFDLDVLFTGDIIAPFATNYEQQWQSDFVVPVSELIKVNADISDTRHFSKALAKTQKKHPEITQNIELTINNMTNPAFIDVTVSPVFDSLQKMHDRLPYFRTRAEMTVSEELKQAKDVVISTPYIVPTDNEFTVIANLTTQASKVTLVTNSSASNDSLFIPAYYEKHRQTLLDMGVDIYEYKDTAKNDDHFYHGDTYYHNKTIILDNHVSYVGSSNFDPRSDFLNIEFGLFVHCTEFAEHLHQYLLQQKATLFWHVTQQENGDIQWRSQDKVLNSNPNYGSWHKLPDWLFRKMDGESEL</sequence>
<dbReference type="RefSeq" id="WP_218919242.1">
    <property type="nucleotide sequence ID" value="NZ_CP020472.1"/>
</dbReference>
<reference evidence="3 4" key="1">
    <citation type="submission" date="2017-03" db="EMBL/GenBank/DDBJ databases">
        <title>Genome sequencing of Shewanella japonica KCTC 22435.</title>
        <authorList>
            <person name="Kim K.M."/>
        </authorList>
    </citation>
    <scope>NUCLEOTIDE SEQUENCE [LARGE SCALE GENOMIC DNA]</scope>
    <source>
        <strain evidence="3 4">KCTC 22435</strain>
    </source>
</reference>
<dbReference type="PANTHER" id="PTHR21248">
    <property type="entry name" value="CARDIOLIPIN SYNTHASE"/>
    <property type="match status" value="1"/>
</dbReference>
<dbReference type="EMBL" id="CP020472">
    <property type="protein sequence ID" value="ARD21235.1"/>
    <property type="molecule type" value="Genomic_DNA"/>
</dbReference>
<dbReference type="Pfam" id="PF13091">
    <property type="entry name" value="PLDc_2"/>
    <property type="match status" value="2"/>
</dbReference>
<dbReference type="PROSITE" id="PS51257">
    <property type="entry name" value="PROKAR_LIPOPROTEIN"/>
    <property type="match status" value="1"/>
</dbReference>
<organism evidence="3 4">
    <name type="scientific">Shewanella japonica</name>
    <dbReference type="NCBI Taxonomy" id="93973"/>
    <lineage>
        <taxon>Bacteria</taxon>
        <taxon>Pseudomonadati</taxon>
        <taxon>Pseudomonadota</taxon>
        <taxon>Gammaproteobacteria</taxon>
        <taxon>Alteromonadales</taxon>
        <taxon>Shewanellaceae</taxon>
        <taxon>Shewanella</taxon>
    </lineage>
</organism>
<accession>A0ABM6JIR7</accession>
<proteinExistence type="predicted"/>
<feature type="chain" id="PRO_5046373706" evidence="1">
    <location>
        <begin position="35"/>
        <end position="496"/>
    </location>
</feature>
<name>A0ABM6JIR7_9GAMM</name>
<feature type="domain" description="PLD phosphodiesterase" evidence="2">
    <location>
        <begin position="391"/>
        <end position="418"/>
    </location>
</feature>
<dbReference type="InterPro" id="IPR001736">
    <property type="entry name" value="PLipase_D/transphosphatidylase"/>
</dbReference>
<gene>
    <name evidence="3" type="ORF">SJ2017_0904</name>
</gene>
<keyword evidence="1" id="KW-0732">Signal</keyword>
<dbReference type="Gene3D" id="3.30.870.10">
    <property type="entry name" value="Endonuclease Chain A"/>
    <property type="match status" value="2"/>
</dbReference>
<dbReference type="SUPFAM" id="SSF56024">
    <property type="entry name" value="Phospholipase D/nuclease"/>
    <property type="match status" value="2"/>
</dbReference>
<dbReference type="Proteomes" id="UP000191820">
    <property type="component" value="Chromosome"/>
</dbReference>
<evidence type="ECO:0000313" key="3">
    <source>
        <dbReference type="EMBL" id="ARD21235.1"/>
    </source>
</evidence>
<keyword evidence="4" id="KW-1185">Reference proteome</keyword>
<evidence type="ECO:0000256" key="1">
    <source>
        <dbReference type="SAM" id="SignalP"/>
    </source>
</evidence>
<dbReference type="PROSITE" id="PS50035">
    <property type="entry name" value="PLD"/>
    <property type="match status" value="2"/>
</dbReference>
<feature type="domain" description="PLD phosphodiesterase" evidence="2">
    <location>
        <begin position="162"/>
        <end position="189"/>
    </location>
</feature>